<dbReference type="Proteomes" id="UP000663629">
    <property type="component" value="Plasmid p1"/>
</dbReference>
<evidence type="ECO:0000313" key="8">
    <source>
        <dbReference type="EMBL" id="QRZ14542.1"/>
    </source>
</evidence>
<dbReference type="SMART" id="SM00988">
    <property type="entry name" value="UreE_N"/>
    <property type="match status" value="1"/>
</dbReference>
<proteinExistence type="inferred from homology"/>
<dbReference type="InterPro" id="IPR007864">
    <property type="entry name" value="UreE_C_dom"/>
</dbReference>
<reference evidence="8 9" key="1">
    <citation type="submission" date="2021-02" db="EMBL/GenBank/DDBJ databases">
        <title>Paracoccus methylovroum sp.nov., a new methanol and methylamine utilizing methylotrophic denitrifer.</title>
        <authorList>
            <person name="Timsy T."/>
            <person name="Behrendt U."/>
            <person name="Ulrich A."/>
            <person name="Spanner T."/>
            <person name="Foesel B.U."/>
            <person name="Horn M.A."/>
            <person name="Kolb S."/>
        </authorList>
    </citation>
    <scope>NUCLEOTIDE SEQUENCE [LARGE SCALE GENOMIC DNA]</scope>
    <source>
        <strain evidence="8 9">H4-D09</strain>
        <plasmid evidence="8 9">p1</plasmid>
    </source>
</reference>
<evidence type="ECO:0000256" key="5">
    <source>
        <dbReference type="HAMAP-Rule" id="MF_00822"/>
    </source>
</evidence>
<dbReference type="SUPFAM" id="SSF69737">
    <property type="entry name" value="Urease metallochaperone UreE, C-terminal domain"/>
    <property type="match status" value="1"/>
</dbReference>
<evidence type="ECO:0000313" key="9">
    <source>
        <dbReference type="Proteomes" id="UP000663629"/>
    </source>
</evidence>
<feature type="region of interest" description="Disordered" evidence="6">
    <location>
        <begin position="132"/>
        <end position="157"/>
    </location>
</feature>
<evidence type="ECO:0000256" key="2">
    <source>
        <dbReference type="ARBA" id="ARBA00022490"/>
    </source>
</evidence>
<evidence type="ECO:0000256" key="6">
    <source>
        <dbReference type="SAM" id="MobiDB-lite"/>
    </source>
</evidence>
<comment type="subcellular location">
    <subcellularLocation>
        <location evidence="1 5">Cytoplasm</location>
    </subcellularLocation>
</comment>
<name>A0ABX7JJZ1_9RHOB</name>
<dbReference type="Pfam" id="PF02814">
    <property type="entry name" value="UreE_N"/>
    <property type="match status" value="1"/>
</dbReference>
<organism evidence="8 9">
    <name type="scientific">Paracoccus methylovorus</name>
    <dbReference type="NCBI Taxonomy" id="2812658"/>
    <lineage>
        <taxon>Bacteria</taxon>
        <taxon>Pseudomonadati</taxon>
        <taxon>Pseudomonadota</taxon>
        <taxon>Alphaproteobacteria</taxon>
        <taxon>Rhodobacterales</taxon>
        <taxon>Paracoccaceae</taxon>
        <taxon>Paracoccus</taxon>
    </lineage>
</organism>
<dbReference type="SUPFAM" id="SSF69287">
    <property type="entry name" value="Urease metallochaperone UreE, N-terminal domain"/>
    <property type="match status" value="1"/>
</dbReference>
<dbReference type="EMBL" id="CP070369">
    <property type="protein sequence ID" value="QRZ14542.1"/>
    <property type="molecule type" value="Genomic_DNA"/>
</dbReference>
<dbReference type="PIRSF" id="PIRSF036402">
    <property type="entry name" value="Ureas_acces_UreE"/>
    <property type="match status" value="1"/>
</dbReference>
<feature type="compositionally biased region" description="Basic and acidic residues" evidence="6">
    <location>
        <begin position="141"/>
        <end position="151"/>
    </location>
</feature>
<dbReference type="HAMAP" id="MF_00822">
    <property type="entry name" value="UreE"/>
    <property type="match status" value="1"/>
</dbReference>
<protein>
    <recommendedName>
        <fullName evidence="5">Urease accessory protein UreE</fullName>
    </recommendedName>
</protein>
<keyword evidence="9" id="KW-1185">Reference proteome</keyword>
<keyword evidence="8" id="KW-0614">Plasmid</keyword>
<dbReference type="InterPro" id="IPR012406">
    <property type="entry name" value="UreE"/>
</dbReference>
<keyword evidence="3 5" id="KW-0533">Nickel</keyword>
<keyword evidence="2 5" id="KW-0963">Cytoplasm</keyword>
<evidence type="ECO:0000259" key="7">
    <source>
        <dbReference type="SMART" id="SM00988"/>
    </source>
</evidence>
<dbReference type="InterPro" id="IPR036118">
    <property type="entry name" value="UreE_N_sf"/>
</dbReference>
<gene>
    <name evidence="5" type="primary">ureE</name>
    <name evidence="8" type="ORF">JWJ88_11675</name>
</gene>
<dbReference type="Gene3D" id="3.30.70.790">
    <property type="entry name" value="UreE, C-terminal domain"/>
    <property type="match status" value="1"/>
</dbReference>
<feature type="domain" description="UreE urease accessory N-terminal" evidence="7">
    <location>
        <begin position="1"/>
        <end position="65"/>
    </location>
</feature>
<sequence>MIPHSHRIIRNAAGPFDARVVLDYEARLVRRKRLACTGGDFLVDLAEVASLEDGDAFELSDGRIVVVRAAAEPVLVIRGHLARLAWHIGNRHTPCRIETDRLIIRHDHVLEAMLRQLGAQISHEEMPFRPEGGAYGHGRTFGHDHGQNGHAHDRHHG</sequence>
<evidence type="ECO:0000256" key="1">
    <source>
        <dbReference type="ARBA" id="ARBA00004496"/>
    </source>
</evidence>
<geneLocation type="plasmid" evidence="8 9">
    <name>p1</name>
</geneLocation>
<evidence type="ECO:0000256" key="3">
    <source>
        <dbReference type="ARBA" id="ARBA00022596"/>
    </source>
</evidence>
<dbReference type="Pfam" id="PF05194">
    <property type="entry name" value="UreE_C"/>
    <property type="match status" value="1"/>
</dbReference>
<dbReference type="Gene3D" id="2.60.260.20">
    <property type="entry name" value="Urease metallochaperone UreE, N-terminal domain"/>
    <property type="match status" value="1"/>
</dbReference>
<keyword evidence="4 5" id="KW-0143">Chaperone</keyword>
<dbReference type="RefSeq" id="WP_205295520.1">
    <property type="nucleotide sequence ID" value="NZ_CP070369.1"/>
</dbReference>
<dbReference type="InterPro" id="IPR004029">
    <property type="entry name" value="UreE_N"/>
</dbReference>
<comment type="function">
    <text evidence="5">Involved in urease metallocenter assembly. Binds nickel. Probably functions as a nickel donor during metallocenter assembly.</text>
</comment>
<evidence type="ECO:0000256" key="4">
    <source>
        <dbReference type="ARBA" id="ARBA00023186"/>
    </source>
</evidence>
<dbReference type="CDD" id="cd00571">
    <property type="entry name" value="UreE"/>
    <property type="match status" value="1"/>
</dbReference>
<comment type="similarity">
    <text evidence="5">Belongs to the UreE family.</text>
</comment>
<accession>A0ABX7JJZ1</accession>